<reference evidence="2 3" key="1">
    <citation type="submission" date="2015-11" db="EMBL/GenBank/DDBJ databases">
        <title>Genomic analysis of 38 Legionella species identifies large and diverse effector repertoires.</title>
        <authorList>
            <person name="Burstein D."/>
            <person name="Amaro F."/>
            <person name="Zusman T."/>
            <person name="Lifshitz Z."/>
            <person name="Cohen O."/>
            <person name="Gilbert J.A."/>
            <person name="Pupko T."/>
            <person name="Shuman H.A."/>
            <person name="Segal G."/>
        </authorList>
    </citation>
    <scope>NUCLEOTIDE SEQUENCE [LARGE SCALE GENOMIC DNA]</scope>
    <source>
        <strain evidence="2 3">WIGA</strain>
    </source>
</reference>
<name>A0A0W0RRI3_LEGBO</name>
<organism evidence="2 3">
    <name type="scientific">Legionella bozemanae</name>
    <name type="common">Fluoribacter bozemanae</name>
    <dbReference type="NCBI Taxonomy" id="447"/>
    <lineage>
        <taxon>Bacteria</taxon>
        <taxon>Pseudomonadati</taxon>
        <taxon>Pseudomonadota</taxon>
        <taxon>Gammaproteobacteria</taxon>
        <taxon>Legionellales</taxon>
        <taxon>Legionellaceae</taxon>
        <taxon>Legionella</taxon>
    </lineage>
</organism>
<comment type="caution">
    <text evidence="2">The sequence shown here is derived from an EMBL/GenBank/DDBJ whole genome shotgun (WGS) entry which is preliminary data.</text>
</comment>
<dbReference type="STRING" id="447.Lboz_2319"/>
<dbReference type="InterPro" id="IPR054312">
    <property type="entry name" value="LPG0439_HIT-like"/>
</dbReference>
<feature type="domain" description="LPG0439 HIT-related" evidence="1">
    <location>
        <begin position="84"/>
        <end position="243"/>
    </location>
</feature>
<dbReference type="EMBL" id="LNXU01000019">
    <property type="protein sequence ID" value="KTC73673.1"/>
    <property type="molecule type" value="Genomic_DNA"/>
</dbReference>
<dbReference type="PATRIC" id="fig|447.4.peg.2458"/>
<evidence type="ECO:0000313" key="2">
    <source>
        <dbReference type="EMBL" id="KTC73673.1"/>
    </source>
</evidence>
<sequence>MVLISQLISKIILLIPFLQIFLSVFSSQIPTTNINFFNLKEYSMHEKISIMGKKTSTSYLNSIKFFKYDYPKDHWAIDYTRAGTSIAHVKVKGKYNYSVILNPTDCRGYRTIIRYLNNSNSDISSALNRPYTVAEERGLNAVTAMMEQVYKNMGLIPQFAQLGNNSQYFDERTREIIIGNEEEPGMLHLHLWGRGDPEHEFIPGVPLRGPIPGLMFDLIAKSKTVPTNQYAIKWDPKELEIALIAFKEELAAYIESEEFKEEFSDSIEIFIDPVLDLASESTLPVIS</sequence>
<proteinExistence type="predicted"/>
<dbReference type="AlphaFoldDB" id="A0A0W0RRI3"/>
<dbReference type="Pfam" id="PF22088">
    <property type="entry name" value="HIT-like"/>
    <property type="match status" value="1"/>
</dbReference>
<dbReference type="Proteomes" id="UP000054695">
    <property type="component" value="Unassembled WGS sequence"/>
</dbReference>
<evidence type="ECO:0000313" key="3">
    <source>
        <dbReference type="Proteomes" id="UP000054695"/>
    </source>
</evidence>
<gene>
    <name evidence="2" type="ORF">Lboz_2319</name>
</gene>
<protein>
    <recommendedName>
        <fullName evidence="1">LPG0439 HIT-related domain-containing protein</fullName>
    </recommendedName>
</protein>
<accession>A0A0W0RRI3</accession>
<keyword evidence="3" id="KW-1185">Reference proteome</keyword>
<evidence type="ECO:0000259" key="1">
    <source>
        <dbReference type="Pfam" id="PF22088"/>
    </source>
</evidence>